<protein>
    <recommendedName>
        <fullName evidence="1">Endonuclease/exonuclease/phosphatase domain-containing protein</fullName>
    </recommendedName>
</protein>
<dbReference type="SUPFAM" id="SSF56219">
    <property type="entry name" value="DNase I-like"/>
    <property type="match status" value="1"/>
</dbReference>
<dbReference type="Gene3D" id="3.60.10.10">
    <property type="entry name" value="Endonuclease/exonuclease/phosphatase"/>
    <property type="match status" value="1"/>
</dbReference>
<sequence>MDPFVSWNCRGIRSKLVDIKALINTSHPVCVALEEAFLKPSHCLKLRGYSCVRKDDDTGVSASGGVFILTSNLYPSTTLTLHTCLQAVAVPVHVRTLVTVCCIYLPPNDTISQNDLNTLIDKLPTPFIFFGDFNGHSTMWGSDSTNSRGRQIEQFISNNSLCLLNNDETTYFHEPTRTFHSLDLAICSPQLLPLLNFTVGNYLYNSDHFPLIVSHADKGGTTRPPPRYVFQRADWDAFTQLAEITDTMVSTSDITEAVQNVIDCIINREQKRRWNIFRRCPTTENLITFKRATASARRVRRRSQRESWIRFIFSITSSTPSKLLWKKVKAANGIYEGFSFPVLNTGNVVVSSSLEVANTLRNALAQVSAADSYSSAFVAINNRAERQSLHFFTRRSFPYNSEFRMYELQTALPKAHDTSPGPDGIAYKMLRHLSLSSLSNLLYLFNRSWNEQKSLHNGTKLLGFRFSNPEKIPLTLCTIDLLRSQVVSVRI</sequence>
<dbReference type="InterPro" id="IPR036691">
    <property type="entry name" value="Endo/exonu/phosph_ase_sf"/>
</dbReference>
<dbReference type="OrthoDB" id="6436865at2759"/>
<keyword evidence="3" id="KW-1185">Reference proteome</keyword>
<name>A0A4Y2IZ33_ARAVE</name>
<feature type="domain" description="Endonuclease/exonuclease/phosphatase" evidence="1">
    <location>
        <begin position="99"/>
        <end position="211"/>
    </location>
</feature>
<gene>
    <name evidence="2" type="ORF">AVEN_73094_1</name>
</gene>
<dbReference type="PANTHER" id="PTHR33273">
    <property type="entry name" value="DOMAIN-CONTAINING PROTEIN, PUTATIVE-RELATED"/>
    <property type="match status" value="1"/>
</dbReference>
<comment type="caution">
    <text evidence="2">The sequence shown here is derived from an EMBL/GenBank/DDBJ whole genome shotgun (WGS) entry which is preliminary data.</text>
</comment>
<accession>A0A4Y2IZ33</accession>
<dbReference type="InterPro" id="IPR005135">
    <property type="entry name" value="Endo/exonuclease/phosphatase"/>
</dbReference>
<dbReference type="AlphaFoldDB" id="A0A4Y2IZ33"/>
<dbReference type="PANTHER" id="PTHR33273:SF4">
    <property type="entry name" value="ENDONUCLEASE_EXONUCLEASE_PHOSPHATASE DOMAIN-CONTAINING PROTEIN"/>
    <property type="match status" value="1"/>
</dbReference>
<dbReference type="Proteomes" id="UP000499080">
    <property type="component" value="Unassembled WGS sequence"/>
</dbReference>
<dbReference type="GO" id="GO:0003824">
    <property type="term" value="F:catalytic activity"/>
    <property type="evidence" value="ECO:0007669"/>
    <property type="project" value="InterPro"/>
</dbReference>
<evidence type="ECO:0000313" key="2">
    <source>
        <dbReference type="EMBL" id="GBM83097.1"/>
    </source>
</evidence>
<proteinExistence type="predicted"/>
<evidence type="ECO:0000259" key="1">
    <source>
        <dbReference type="Pfam" id="PF14529"/>
    </source>
</evidence>
<dbReference type="Pfam" id="PF14529">
    <property type="entry name" value="Exo_endo_phos_2"/>
    <property type="match status" value="1"/>
</dbReference>
<evidence type="ECO:0000313" key="3">
    <source>
        <dbReference type="Proteomes" id="UP000499080"/>
    </source>
</evidence>
<dbReference type="EMBL" id="BGPR01003056">
    <property type="protein sequence ID" value="GBM83097.1"/>
    <property type="molecule type" value="Genomic_DNA"/>
</dbReference>
<organism evidence="2 3">
    <name type="scientific">Araneus ventricosus</name>
    <name type="common">Orbweaver spider</name>
    <name type="synonym">Epeira ventricosa</name>
    <dbReference type="NCBI Taxonomy" id="182803"/>
    <lineage>
        <taxon>Eukaryota</taxon>
        <taxon>Metazoa</taxon>
        <taxon>Ecdysozoa</taxon>
        <taxon>Arthropoda</taxon>
        <taxon>Chelicerata</taxon>
        <taxon>Arachnida</taxon>
        <taxon>Araneae</taxon>
        <taxon>Araneomorphae</taxon>
        <taxon>Entelegynae</taxon>
        <taxon>Araneoidea</taxon>
        <taxon>Araneidae</taxon>
        <taxon>Araneus</taxon>
    </lineage>
</organism>
<reference evidence="2 3" key="1">
    <citation type="journal article" date="2019" name="Sci. Rep.">
        <title>Orb-weaving spider Araneus ventricosus genome elucidates the spidroin gene catalogue.</title>
        <authorList>
            <person name="Kono N."/>
            <person name="Nakamura H."/>
            <person name="Ohtoshi R."/>
            <person name="Moran D.A.P."/>
            <person name="Shinohara A."/>
            <person name="Yoshida Y."/>
            <person name="Fujiwara M."/>
            <person name="Mori M."/>
            <person name="Tomita M."/>
            <person name="Arakawa K."/>
        </authorList>
    </citation>
    <scope>NUCLEOTIDE SEQUENCE [LARGE SCALE GENOMIC DNA]</scope>
</reference>